<dbReference type="InterPro" id="IPR037167">
    <property type="entry name" value="Peptidase_S11_C_sf"/>
</dbReference>
<dbReference type="Pfam" id="PF07943">
    <property type="entry name" value="PBP5_C"/>
    <property type="match status" value="1"/>
</dbReference>
<dbReference type="Gene3D" id="2.60.410.10">
    <property type="entry name" value="D-Ala-D-Ala carboxypeptidase, C-terminal domain"/>
    <property type="match status" value="1"/>
</dbReference>
<evidence type="ECO:0000256" key="9">
    <source>
        <dbReference type="ARBA" id="ARBA00022960"/>
    </source>
</evidence>
<proteinExistence type="inferred from homology"/>
<keyword evidence="11" id="KW-0961">Cell wall biogenesis/degradation</keyword>
<dbReference type="SUPFAM" id="SSF69189">
    <property type="entry name" value="Penicillin-binding protein associated domain"/>
    <property type="match status" value="1"/>
</dbReference>
<evidence type="ECO:0000256" key="8">
    <source>
        <dbReference type="ARBA" id="ARBA00022801"/>
    </source>
</evidence>
<dbReference type="EC" id="3.4.16.4" evidence="4"/>
<feature type="active site" evidence="13">
    <location>
        <position position="120"/>
    </location>
</feature>
<feature type="chain" id="PRO_5016948296" description="serine-type D-Ala-D-Ala carboxypeptidase" evidence="16">
    <location>
        <begin position="32"/>
        <end position="391"/>
    </location>
</feature>
<reference evidence="18 19" key="1">
    <citation type="journal article" date="2018" name="Int. J. Syst. Evol. Microbiol.">
        <title>Methylomusa anaerophila gen. nov., sp. nov., an anaerobic methanol-utilizing bacterium isolated from a microbial fuel cell.</title>
        <authorList>
            <person name="Amano N."/>
            <person name="Yamamuro A."/>
            <person name="Miyahara M."/>
            <person name="Kouzuma A."/>
            <person name="Abe T."/>
            <person name="Watanabe K."/>
        </authorList>
    </citation>
    <scope>NUCLEOTIDE SEQUENCE [LARGE SCALE GENOMIC DNA]</scope>
    <source>
        <strain evidence="18 19">MMFC1</strain>
    </source>
</reference>
<evidence type="ECO:0000256" key="12">
    <source>
        <dbReference type="ARBA" id="ARBA00034000"/>
    </source>
</evidence>
<gene>
    <name evidence="18" type="primary">dacB_1</name>
    <name evidence="18" type="ORF">MAMMFC1_01466</name>
</gene>
<comment type="similarity">
    <text evidence="3 15">Belongs to the peptidase S11 family.</text>
</comment>
<keyword evidence="8 18" id="KW-0378">Hydrolase</keyword>
<dbReference type="SMART" id="SM00936">
    <property type="entry name" value="PBP5_C"/>
    <property type="match status" value="1"/>
</dbReference>
<comment type="pathway">
    <text evidence="2">Cell wall biogenesis; peptidoglycan biosynthesis.</text>
</comment>
<dbReference type="InterPro" id="IPR001967">
    <property type="entry name" value="Peptidase_S11_N"/>
</dbReference>
<keyword evidence="5 18" id="KW-0121">Carboxypeptidase</keyword>
<dbReference type="UniPathway" id="UPA00219"/>
<keyword evidence="10" id="KW-0573">Peptidoglycan synthesis</keyword>
<dbReference type="GO" id="GO:0009252">
    <property type="term" value="P:peptidoglycan biosynthetic process"/>
    <property type="evidence" value="ECO:0007669"/>
    <property type="project" value="UniProtKB-UniPathway"/>
</dbReference>
<accession>A0A348AIA7</accession>
<evidence type="ECO:0000256" key="13">
    <source>
        <dbReference type="PIRSR" id="PIRSR618044-1"/>
    </source>
</evidence>
<dbReference type="PANTHER" id="PTHR21581:SF33">
    <property type="entry name" value="D-ALANYL-D-ALANINE CARBOXYPEPTIDASE DACB"/>
    <property type="match status" value="1"/>
</dbReference>
<evidence type="ECO:0000256" key="3">
    <source>
        <dbReference type="ARBA" id="ARBA00007164"/>
    </source>
</evidence>
<keyword evidence="7 16" id="KW-0732">Signal</keyword>
<evidence type="ECO:0000256" key="1">
    <source>
        <dbReference type="ARBA" id="ARBA00003217"/>
    </source>
</evidence>
<evidence type="ECO:0000256" key="10">
    <source>
        <dbReference type="ARBA" id="ARBA00022984"/>
    </source>
</evidence>
<evidence type="ECO:0000256" key="4">
    <source>
        <dbReference type="ARBA" id="ARBA00012448"/>
    </source>
</evidence>
<comment type="catalytic activity">
    <reaction evidence="12">
        <text>Preferential cleavage: (Ac)2-L-Lys-D-Ala-|-D-Ala. Also transpeptidation of peptidyl-alanyl moieties that are N-acyl substituents of D-alanine.</text>
        <dbReference type="EC" id="3.4.16.4"/>
    </reaction>
</comment>
<dbReference type="Gene3D" id="3.40.710.10">
    <property type="entry name" value="DD-peptidase/beta-lactamase superfamily"/>
    <property type="match status" value="1"/>
</dbReference>
<name>A0A348AIA7_9FIRM</name>
<dbReference type="GO" id="GO:0006508">
    <property type="term" value="P:proteolysis"/>
    <property type="evidence" value="ECO:0007669"/>
    <property type="project" value="UniProtKB-KW"/>
</dbReference>
<evidence type="ECO:0000313" key="19">
    <source>
        <dbReference type="Proteomes" id="UP000276437"/>
    </source>
</evidence>
<feature type="domain" description="Peptidase S11 D-Ala-D-Ala carboxypeptidase A C-terminal" evidence="17">
    <location>
        <begin position="277"/>
        <end position="367"/>
    </location>
</feature>
<dbReference type="GO" id="GO:0071555">
    <property type="term" value="P:cell wall organization"/>
    <property type="evidence" value="ECO:0007669"/>
    <property type="project" value="UniProtKB-KW"/>
</dbReference>
<evidence type="ECO:0000256" key="7">
    <source>
        <dbReference type="ARBA" id="ARBA00022729"/>
    </source>
</evidence>
<dbReference type="RefSeq" id="WP_232035723.1">
    <property type="nucleotide sequence ID" value="NZ_AP018449.1"/>
</dbReference>
<dbReference type="PRINTS" id="PR00725">
    <property type="entry name" value="DADACBPTASE1"/>
</dbReference>
<evidence type="ECO:0000313" key="18">
    <source>
        <dbReference type="EMBL" id="BBB90805.1"/>
    </source>
</evidence>
<feature type="signal peptide" evidence="16">
    <location>
        <begin position="1"/>
        <end position="31"/>
    </location>
</feature>
<dbReference type="InterPro" id="IPR012338">
    <property type="entry name" value="Beta-lactam/transpept-like"/>
</dbReference>
<evidence type="ECO:0000256" key="11">
    <source>
        <dbReference type="ARBA" id="ARBA00023316"/>
    </source>
</evidence>
<dbReference type="Pfam" id="PF00768">
    <property type="entry name" value="Peptidase_S11"/>
    <property type="match status" value="1"/>
</dbReference>
<feature type="active site" description="Acyl-ester intermediate" evidence="13">
    <location>
        <position position="65"/>
    </location>
</feature>
<dbReference type="GO" id="GO:0008360">
    <property type="term" value="P:regulation of cell shape"/>
    <property type="evidence" value="ECO:0007669"/>
    <property type="project" value="UniProtKB-KW"/>
</dbReference>
<keyword evidence="9" id="KW-0133">Cell shape</keyword>
<dbReference type="EMBL" id="AP018449">
    <property type="protein sequence ID" value="BBB90805.1"/>
    <property type="molecule type" value="Genomic_DNA"/>
</dbReference>
<keyword evidence="6" id="KW-0645">Protease</keyword>
<evidence type="ECO:0000256" key="16">
    <source>
        <dbReference type="SAM" id="SignalP"/>
    </source>
</evidence>
<dbReference type="GO" id="GO:0009002">
    <property type="term" value="F:serine-type D-Ala-D-Ala carboxypeptidase activity"/>
    <property type="evidence" value="ECO:0007669"/>
    <property type="project" value="UniProtKB-EC"/>
</dbReference>
<keyword evidence="19" id="KW-1185">Reference proteome</keyword>
<dbReference type="InterPro" id="IPR018044">
    <property type="entry name" value="Peptidase_S11"/>
</dbReference>
<comment type="function">
    <text evidence="1">Removes C-terminal D-alanyl residues from sugar-peptide cell wall precursors.</text>
</comment>
<dbReference type="PANTHER" id="PTHR21581">
    <property type="entry name" value="D-ALANYL-D-ALANINE CARBOXYPEPTIDASE"/>
    <property type="match status" value="1"/>
</dbReference>
<evidence type="ECO:0000256" key="5">
    <source>
        <dbReference type="ARBA" id="ARBA00022645"/>
    </source>
</evidence>
<evidence type="ECO:0000259" key="17">
    <source>
        <dbReference type="SMART" id="SM00936"/>
    </source>
</evidence>
<evidence type="ECO:0000256" key="14">
    <source>
        <dbReference type="PIRSR" id="PIRSR618044-2"/>
    </source>
</evidence>
<evidence type="ECO:0000256" key="2">
    <source>
        <dbReference type="ARBA" id="ARBA00004752"/>
    </source>
</evidence>
<protein>
    <recommendedName>
        <fullName evidence="4">serine-type D-Ala-D-Ala carboxypeptidase</fullName>
        <ecNumber evidence="4">3.4.16.4</ecNumber>
    </recommendedName>
</protein>
<dbReference type="SUPFAM" id="SSF56601">
    <property type="entry name" value="beta-lactamase/transpeptidase-like"/>
    <property type="match status" value="1"/>
</dbReference>
<feature type="active site" description="Proton acceptor" evidence="13">
    <location>
        <position position="68"/>
    </location>
</feature>
<sequence>MNPNLLRSHPIMLMICIAVFSICFGPCPASAAPLQISAEAAVLMDAKTGQVLYEKQMNKKLPPASTTKILTALIALESGRLDDMVRVSAKAAATAGSSLHLFPGQMLTLKELVSGFLLRSGNDGAVAIAEHLAGSEDAFVAMMNQKAAALGASNSRFVNPHGLHNPNHLSTAFDLAWIARYALSNPLFAEIVGTKETSIEWLDRRGRSQEGNVRNTNRLLWMLEEADGVKTGTTSQAGPCLVSSATRGNQKLIAVVLHDHARWQDSMHLLKYGFDNFELYEYAETGTVFTALPVESGMNNMVDAVVDGVAALAVGAADYDHVTVELDLPEKIKAPVYQGQKIGEIIFYIQDKAVKTVDLIAASGVEELTVDKILFRNMMHLMRRLAGWGLL</sequence>
<dbReference type="InterPro" id="IPR015956">
    <property type="entry name" value="Peniciliin-bd_prot_C_sf"/>
</dbReference>
<organism evidence="18 19">
    <name type="scientific">Methylomusa anaerophila</name>
    <dbReference type="NCBI Taxonomy" id="1930071"/>
    <lineage>
        <taxon>Bacteria</taxon>
        <taxon>Bacillati</taxon>
        <taxon>Bacillota</taxon>
        <taxon>Negativicutes</taxon>
        <taxon>Selenomonadales</taxon>
        <taxon>Sporomusaceae</taxon>
        <taxon>Methylomusa</taxon>
    </lineage>
</organism>
<dbReference type="InterPro" id="IPR012907">
    <property type="entry name" value="Peptidase_S11_C"/>
</dbReference>
<dbReference type="Proteomes" id="UP000276437">
    <property type="component" value="Chromosome"/>
</dbReference>
<evidence type="ECO:0000256" key="6">
    <source>
        <dbReference type="ARBA" id="ARBA00022670"/>
    </source>
</evidence>
<dbReference type="KEGG" id="mana:MAMMFC1_01466"/>
<evidence type="ECO:0000256" key="15">
    <source>
        <dbReference type="RuleBase" id="RU004016"/>
    </source>
</evidence>
<feature type="binding site" evidence="14">
    <location>
        <position position="230"/>
    </location>
    <ligand>
        <name>substrate</name>
    </ligand>
</feature>
<dbReference type="AlphaFoldDB" id="A0A348AIA7"/>